<evidence type="ECO:0000313" key="1">
    <source>
        <dbReference type="EMBL" id="EFI92088.1"/>
    </source>
</evidence>
<accession>D8QJG9</accession>
<feature type="non-terminal residue" evidence="1">
    <location>
        <position position="205"/>
    </location>
</feature>
<dbReference type="Proteomes" id="UP000007431">
    <property type="component" value="Unassembled WGS sequence"/>
</dbReference>
<reference evidence="1 2" key="1">
    <citation type="journal article" date="2010" name="Nat. Biotechnol.">
        <title>Genome sequence of the model mushroom Schizophyllum commune.</title>
        <authorList>
            <person name="Ohm R.A."/>
            <person name="de Jong J.F."/>
            <person name="Lugones L.G."/>
            <person name="Aerts A."/>
            <person name="Kothe E."/>
            <person name="Stajich J.E."/>
            <person name="de Vries R.P."/>
            <person name="Record E."/>
            <person name="Levasseur A."/>
            <person name="Baker S.E."/>
            <person name="Bartholomew K.A."/>
            <person name="Coutinho P.M."/>
            <person name="Erdmann S."/>
            <person name="Fowler T.J."/>
            <person name="Gathman A.C."/>
            <person name="Lombard V."/>
            <person name="Henrissat B."/>
            <person name="Knabe N."/>
            <person name="Kuees U."/>
            <person name="Lilly W.W."/>
            <person name="Lindquist E."/>
            <person name="Lucas S."/>
            <person name="Magnuson J.K."/>
            <person name="Piumi F."/>
            <person name="Raudaskoski M."/>
            <person name="Salamov A."/>
            <person name="Schmutz J."/>
            <person name="Schwarze F.W.M.R."/>
            <person name="vanKuyk P.A."/>
            <person name="Horton J.S."/>
            <person name="Grigoriev I.V."/>
            <person name="Woesten H.A.B."/>
        </authorList>
    </citation>
    <scope>NUCLEOTIDE SEQUENCE [LARGE SCALE GENOMIC DNA]</scope>
    <source>
        <strain evidence="2">H4-8 / FGSC 9210</strain>
    </source>
</reference>
<proteinExistence type="predicted"/>
<sequence length="205" mass="23492">MSPRILRASSPQIFSARYPQVLDKYSESHNALQVHQCLPELIQSRGHREAQNSMDQLLDLQSTMPRVLMLMLRKSVSPDAMQEHQYDATQERQFSMPYYYKSINVPRRGPRRPREPAQCRGDRVAQRSLGYRLLTLQFEHSGASSPGRQVAISCPWTSGALRSKKNTCLLPPRVDRLCPMLSFSTSAFSFPTSIVKNNDSDRREH</sequence>
<dbReference type="EMBL" id="GL377314">
    <property type="protein sequence ID" value="EFI92088.1"/>
    <property type="molecule type" value="Genomic_DNA"/>
</dbReference>
<dbReference type="InParanoid" id="D8QJG9"/>
<dbReference type="VEuPathDB" id="FungiDB:SCHCODRAFT_02672564"/>
<organism evidence="2">
    <name type="scientific">Schizophyllum commune (strain H4-8 / FGSC 9210)</name>
    <name type="common">Split gill fungus</name>
    <dbReference type="NCBI Taxonomy" id="578458"/>
    <lineage>
        <taxon>Eukaryota</taxon>
        <taxon>Fungi</taxon>
        <taxon>Dikarya</taxon>
        <taxon>Basidiomycota</taxon>
        <taxon>Agaricomycotina</taxon>
        <taxon>Agaricomycetes</taxon>
        <taxon>Agaricomycetidae</taxon>
        <taxon>Agaricales</taxon>
        <taxon>Schizophyllaceae</taxon>
        <taxon>Schizophyllum</taxon>
    </lineage>
</organism>
<evidence type="ECO:0000313" key="2">
    <source>
        <dbReference type="Proteomes" id="UP000007431"/>
    </source>
</evidence>
<gene>
    <name evidence="1" type="ORF">SCHCODRAFT_113995</name>
</gene>
<keyword evidence="2" id="KW-1185">Reference proteome</keyword>
<protein>
    <submittedName>
        <fullName evidence="1">Uncharacterized protein</fullName>
    </submittedName>
</protein>
<dbReference type="AlphaFoldDB" id="D8QJG9"/>
<dbReference type="HOGENOM" id="CLU_1338191_0_0_1"/>
<name>D8QJG9_SCHCM</name>